<feature type="transmembrane region" description="Helical" evidence="1">
    <location>
        <begin position="21"/>
        <end position="40"/>
    </location>
</feature>
<evidence type="ECO:0000313" key="2">
    <source>
        <dbReference type="EMBL" id="MFN0254155.1"/>
    </source>
</evidence>
<keyword evidence="3" id="KW-1185">Reference proteome</keyword>
<keyword evidence="1" id="KW-1133">Transmembrane helix</keyword>
<dbReference type="RefSeq" id="WP_138721333.1">
    <property type="nucleotide sequence ID" value="NZ_SSHJ02000001.1"/>
</dbReference>
<organism evidence="2 3">
    <name type="scientific">Pedobacter ureilyticus</name>
    <dbReference type="NCBI Taxonomy" id="1393051"/>
    <lineage>
        <taxon>Bacteria</taxon>
        <taxon>Pseudomonadati</taxon>
        <taxon>Bacteroidota</taxon>
        <taxon>Sphingobacteriia</taxon>
        <taxon>Sphingobacteriales</taxon>
        <taxon>Sphingobacteriaceae</taxon>
        <taxon>Pedobacter</taxon>
    </lineage>
</organism>
<evidence type="ECO:0000313" key="3">
    <source>
        <dbReference type="Proteomes" id="UP001517247"/>
    </source>
</evidence>
<evidence type="ECO:0000256" key="1">
    <source>
        <dbReference type="SAM" id="Phobius"/>
    </source>
</evidence>
<accession>A0ABW9J1Y9</accession>
<keyword evidence="1" id="KW-0812">Transmembrane</keyword>
<keyword evidence="1" id="KW-0472">Membrane</keyword>
<gene>
    <name evidence="2" type="ORF">E6A44_001120</name>
</gene>
<dbReference type="Proteomes" id="UP001517247">
    <property type="component" value="Unassembled WGS sequence"/>
</dbReference>
<evidence type="ECO:0008006" key="4">
    <source>
        <dbReference type="Google" id="ProtNLM"/>
    </source>
</evidence>
<name>A0ABW9J1Y9_9SPHI</name>
<reference evidence="2 3" key="1">
    <citation type="submission" date="2024-12" db="EMBL/GenBank/DDBJ databases">
        <authorList>
            <person name="Hu S."/>
        </authorList>
    </citation>
    <scope>NUCLEOTIDE SEQUENCE [LARGE SCALE GENOMIC DNA]</scope>
    <source>
        <strain evidence="2 3">THG-T11</strain>
    </source>
</reference>
<proteinExistence type="predicted"/>
<protein>
    <recommendedName>
        <fullName evidence="4">PH domain-containing protein</fullName>
    </recommendedName>
</protein>
<feature type="transmembrane region" description="Helical" evidence="1">
    <location>
        <begin position="52"/>
        <end position="71"/>
    </location>
</feature>
<sequence>MEKIEFKQNDLKRGVPFAVGYLVLVFGFCFFKFGGVLGMADAVDNLGSSKGAAFLIGLAVLIPFFIILNVIMPKVSIELHSDKIIFTANKKEQKVIAYNDISKLQLHISNLNRLDIVDQHQNILYHIQPQNKPEILNKIISEISKHIDFTKQVGNKSYFGKNIEAVIYYRKM</sequence>
<dbReference type="EMBL" id="SSHJ02000001">
    <property type="protein sequence ID" value="MFN0254155.1"/>
    <property type="molecule type" value="Genomic_DNA"/>
</dbReference>
<comment type="caution">
    <text evidence="2">The sequence shown here is derived from an EMBL/GenBank/DDBJ whole genome shotgun (WGS) entry which is preliminary data.</text>
</comment>